<dbReference type="PANTHER" id="PTHR30548:SF6">
    <property type="entry name" value="DEHYDRATASE SUBUNIT YJIM-RELATED"/>
    <property type="match status" value="1"/>
</dbReference>
<keyword evidence="3" id="KW-1185">Reference proteome</keyword>
<dbReference type="Gene3D" id="3.40.50.11890">
    <property type="match status" value="1"/>
</dbReference>
<dbReference type="EMBL" id="CP072943">
    <property type="protein sequence ID" value="QTX32882.1"/>
    <property type="molecule type" value="Genomic_DNA"/>
</dbReference>
<accession>A0A9Q7AQA0</accession>
<dbReference type="NCBIfam" id="NF040772">
    <property type="entry name" value="double_cubane"/>
    <property type="match status" value="1"/>
</dbReference>
<comment type="similarity">
    <text evidence="1">Belongs to the FldB/FldC dehydratase alpha/beta subunit family.</text>
</comment>
<reference evidence="3" key="1">
    <citation type="submission" date="2021-04" db="EMBL/GenBank/DDBJ databases">
        <title>A novel Synergistetes isolate from a pyrite-forming mixed culture.</title>
        <authorList>
            <person name="Bunk B."/>
            <person name="Sproer C."/>
            <person name="Spring S."/>
            <person name="Pester M."/>
        </authorList>
    </citation>
    <scope>NUCLEOTIDE SEQUENCE [LARGE SCALE GENOMIC DNA]</scope>
    <source>
        <strain evidence="3">J.5.4.2-T.3.5.2</strain>
    </source>
</reference>
<sequence length="377" mass="41577">MDPVAALVDEVRRHGDDGILEIKEAHERGRVVVGTYCGYMPWEIVDAAGALSVSLCARSDEAIPAAEEHLPRNLCPLVKASYGHALRGSCPYFYFCDFVIAETTCDGKKKMYELMDAVKPIHLVQIPQRPDRPEDGALLRAEFAKVRARMEEATGRPVTDGAIAASIALRNRERRALTAFWELSLRPDPPLTGLEMQQITDYVQNRFDKESAIAWLESATARLAGARPERDLSTRPRLLVTGCPLGGVMKTIEALEGAGGLVVCYENCGGQKETIRPVEEGADVMDVLAEKYLAIGCSVMSPNPHRMEALKFLVDRYRVDGVVEVLLTACHTYAVESHSVRRLVHSLGKGYLAVETDYSPGDREQLATRMGAFVEML</sequence>
<name>A0A9Q7AQA0_9BACT</name>
<dbReference type="Pfam" id="PF06050">
    <property type="entry name" value="HGD-D"/>
    <property type="match status" value="1"/>
</dbReference>
<dbReference type="KEGG" id="aram:KAR29_02900"/>
<evidence type="ECO:0000313" key="2">
    <source>
        <dbReference type="EMBL" id="QTX32882.1"/>
    </source>
</evidence>
<evidence type="ECO:0000256" key="1">
    <source>
        <dbReference type="ARBA" id="ARBA00005806"/>
    </source>
</evidence>
<dbReference type="Gene3D" id="3.40.50.11900">
    <property type="match status" value="1"/>
</dbReference>
<dbReference type="Proteomes" id="UP000671879">
    <property type="component" value="Chromosome"/>
</dbReference>
<dbReference type="InterPro" id="IPR047678">
    <property type="entry name" value="YjiM-like"/>
</dbReference>
<proteinExistence type="inferred from homology"/>
<evidence type="ECO:0000313" key="3">
    <source>
        <dbReference type="Proteomes" id="UP000671879"/>
    </source>
</evidence>
<dbReference type="RefSeq" id="WP_274374144.1">
    <property type="nucleotide sequence ID" value="NZ_CP072943.1"/>
</dbReference>
<dbReference type="PANTHER" id="PTHR30548">
    <property type="entry name" value="2-HYDROXYGLUTARYL-COA DEHYDRATASE, D-COMPONENT-RELATED"/>
    <property type="match status" value="1"/>
</dbReference>
<dbReference type="AlphaFoldDB" id="A0A9Q7AQA0"/>
<protein>
    <submittedName>
        <fullName evidence="2">2-hydroxyacyl-CoA dehydratase</fullName>
    </submittedName>
</protein>
<dbReference type="InterPro" id="IPR010327">
    <property type="entry name" value="FldB/FldC_alpha/beta"/>
</dbReference>
<gene>
    <name evidence="2" type="ORF">KAR29_02900</name>
</gene>
<organism evidence="2 3">
    <name type="scientific">Aminithiophilus ramosus</name>
    <dbReference type="NCBI Taxonomy" id="3029084"/>
    <lineage>
        <taxon>Bacteria</taxon>
        <taxon>Thermotogati</taxon>
        <taxon>Synergistota</taxon>
        <taxon>Synergistia</taxon>
        <taxon>Synergistales</taxon>
        <taxon>Aminithiophilaceae</taxon>
        <taxon>Aminithiophilus</taxon>
    </lineage>
</organism>
<dbReference type="Gene3D" id="1.20.1270.370">
    <property type="match status" value="1"/>
</dbReference>